<feature type="active site" description="Acyl-thioester intermediate" evidence="2">
    <location>
        <position position="226"/>
    </location>
</feature>
<evidence type="ECO:0000313" key="4">
    <source>
        <dbReference type="EMBL" id="TQL62884.1"/>
    </source>
</evidence>
<dbReference type="GO" id="GO:0016787">
    <property type="term" value="F:hydrolase activity"/>
    <property type="evidence" value="ECO:0007669"/>
    <property type="project" value="UniProtKB-KW"/>
</dbReference>
<feature type="active site" description="Proton donor/acceptor" evidence="2">
    <location>
        <position position="164"/>
    </location>
</feature>
<protein>
    <submittedName>
        <fullName evidence="4">Sortase A</fullName>
    </submittedName>
</protein>
<dbReference type="NCBIfam" id="NF033745">
    <property type="entry name" value="class_C_sortase"/>
    <property type="match status" value="1"/>
</dbReference>
<dbReference type="EMBL" id="VFOR01000001">
    <property type="protein sequence ID" value="TQL62884.1"/>
    <property type="molecule type" value="Genomic_DNA"/>
</dbReference>
<keyword evidence="5" id="KW-1185">Reference proteome</keyword>
<dbReference type="InterPro" id="IPR005754">
    <property type="entry name" value="Sortase"/>
</dbReference>
<keyword evidence="3" id="KW-0812">Transmembrane</keyword>
<gene>
    <name evidence="4" type="ORF">FB460_0675</name>
</gene>
<evidence type="ECO:0000256" key="1">
    <source>
        <dbReference type="ARBA" id="ARBA00022801"/>
    </source>
</evidence>
<dbReference type="Pfam" id="PF04203">
    <property type="entry name" value="Sortase"/>
    <property type="match status" value="1"/>
</dbReference>
<name>A0A542ZRA2_9ACTN</name>
<feature type="transmembrane region" description="Helical" evidence="3">
    <location>
        <begin position="25"/>
        <end position="44"/>
    </location>
</feature>
<dbReference type="SUPFAM" id="SSF63817">
    <property type="entry name" value="Sortase"/>
    <property type="match status" value="1"/>
</dbReference>
<evidence type="ECO:0000313" key="5">
    <source>
        <dbReference type="Proteomes" id="UP000316196"/>
    </source>
</evidence>
<keyword evidence="3" id="KW-1133">Transmembrane helix</keyword>
<feature type="transmembrane region" description="Helical" evidence="3">
    <location>
        <begin position="258"/>
        <end position="280"/>
    </location>
</feature>
<dbReference type="RefSeq" id="WP_142092670.1">
    <property type="nucleotide sequence ID" value="NZ_BAAAMD010000001.1"/>
</dbReference>
<evidence type="ECO:0000256" key="2">
    <source>
        <dbReference type="PIRSR" id="PIRSR605754-1"/>
    </source>
</evidence>
<dbReference type="NCBIfam" id="TIGR01076">
    <property type="entry name" value="sortase_fam"/>
    <property type="match status" value="1"/>
</dbReference>
<accession>A0A542ZRA2</accession>
<dbReference type="InterPro" id="IPR042002">
    <property type="entry name" value="Sortase_C"/>
</dbReference>
<evidence type="ECO:0000256" key="3">
    <source>
        <dbReference type="SAM" id="Phobius"/>
    </source>
</evidence>
<keyword evidence="3" id="KW-0472">Membrane</keyword>
<keyword evidence="1" id="KW-0378">Hydrolase</keyword>
<sequence>MVSVDRPASSSRATRRAARRRKAPVVYFVLGVLVLLAPVVLTQVKNQEQYEFAEQYSRSVAQIDAGEKQEILRRAHEYNGRLPEVGARDPWVTGPDVTSEAYRDYLTQLNMDSTMARIRVPSVGIDMPVHHGTSQKTLAAGVGHLYGTALPVGGDGSHAVLTGHTGLATMTMFDSVHHIKHGDIMIVEVMGEELAYRVDEITVVLPDEIDGVRPEAGHDRLTLVTCTPYGINTHRLLVRGERTELPSREITQEFHTIWQPWMLAAIVISLAALLYLLWWLRRNRRDNETEPEGGRTR</sequence>
<comment type="caution">
    <text evidence="4">The sequence shown here is derived from an EMBL/GenBank/DDBJ whole genome shotgun (WGS) entry which is preliminary data.</text>
</comment>
<dbReference type="InterPro" id="IPR023365">
    <property type="entry name" value="Sortase_dom-sf"/>
</dbReference>
<organism evidence="4 5">
    <name type="scientific">Propioniferax innocua</name>
    <dbReference type="NCBI Taxonomy" id="1753"/>
    <lineage>
        <taxon>Bacteria</taxon>
        <taxon>Bacillati</taxon>
        <taxon>Actinomycetota</taxon>
        <taxon>Actinomycetes</taxon>
        <taxon>Propionibacteriales</taxon>
        <taxon>Propionibacteriaceae</taxon>
        <taxon>Propioniferax</taxon>
    </lineage>
</organism>
<reference evidence="4 5" key="1">
    <citation type="submission" date="2019-06" db="EMBL/GenBank/DDBJ databases">
        <title>Sequencing the genomes of 1000 actinobacteria strains.</title>
        <authorList>
            <person name="Klenk H.-P."/>
        </authorList>
    </citation>
    <scope>NUCLEOTIDE SEQUENCE [LARGE SCALE GENOMIC DNA]</scope>
    <source>
        <strain evidence="4 5">DSM 8251</strain>
    </source>
</reference>
<dbReference type="OrthoDB" id="5242161at2"/>
<dbReference type="Gene3D" id="2.40.260.10">
    <property type="entry name" value="Sortase"/>
    <property type="match status" value="1"/>
</dbReference>
<proteinExistence type="predicted"/>
<dbReference type="AlphaFoldDB" id="A0A542ZRA2"/>
<dbReference type="CDD" id="cd05827">
    <property type="entry name" value="Sortase_C"/>
    <property type="match status" value="1"/>
</dbReference>
<dbReference type="Proteomes" id="UP000316196">
    <property type="component" value="Unassembled WGS sequence"/>
</dbReference>